<feature type="region of interest" description="Disordered" evidence="3">
    <location>
        <begin position="127"/>
        <end position="160"/>
    </location>
</feature>
<dbReference type="eggNOG" id="ENOG502S94R">
    <property type="taxonomic scope" value="Eukaryota"/>
</dbReference>
<keyword evidence="6" id="KW-1185">Reference proteome</keyword>
<gene>
    <name evidence="5" type="ORF">THAOC_28078</name>
</gene>
<dbReference type="GO" id="GO:0030527">
    <property type="term" value="F:structural constituent of chromatin"/>
    <property type="evidence" value="ECO:0007669"/>
    <property type="project" value="InterPro"/>
</dbReference>
<dbReference type="GO" id="GO:0003677">
    <property type="term" value="F:DNA binding"/>
    <property type="evidence" value="ECO:0007669"/>
    <property type="project" value="UniProtKB-KW"/>
</dbReference>
<feature type="compositionally biased region" description="Basic and acidic residues" evidence="3">
    <location>
        <begin position="151"/>
        <end position="160"/>
    </location>
</feature>
<reference evidence="5 6" key="1">
    <citation type="journal article" date="2012" name="Genome Biol.">
        <title>Genome and low-iron response of an oceanic diatom adapted to chronic iron limitation.</title>
        <authorList>
            <person name="Lommer M."/>
            <person name="Specht M."/>
            <person name="Roy A.S."/>
            <person name="Kraemer L."/>
            <person name="Andreson R."/>
            <person name="Gutowska M.A."/>
            <person name="Wolf J."/>
            <person name="Bergner S.V."/>
            <person name="Schilhabel M.B."/>
            <person name="Klostermeier U.C."/>
            <person name="Beiko R.G."/>
            <person name="Rosenstiel P."/>
            <person name="Hippler M."/>
            <person name="Laroche J."/>
        </authorList>
    </citation>
    <scope>NUCLEOTIDE SEQUENCE [LARGE SCALE GENOMIC DNA]</scope>
    <source>
        <strain evidence="5 6">CCMP1005</strain>
    </source>
</reference>
<dbReference type="InterPro" id="IPR020816">
    <property type="entry name" value="Histone-like_DNA-bd_CS"/>
</dbReference>
<comment type="similarity">
    <text evidence="2">Belongs to the bacterial histone-like protein family.</text>
</comment>
<dbReference type="Gene3D" id="4.10.520.10">
    <property type="entry name" value="IHF-like DNA-binding proteins"/>
    <property type="match status" value="1"/>
</dbReference>
<evidence type="ECO:0000256" key="4">
    <source>
        <dbReference type="SAM" id="SignalP"/>
    </source>
</evidence>
<evidence type="ECO:0000256" key="1">
    <source>
        <dbReference type="ARBA" id="ARBA00023125"/>
    </source>
</evidence>
<feature type="chain" id="PRO_5030172997" evidence="4">
    <location>
        <begin position="23"/>
        <end position="160"/>
    </location>
</feature>
<evidence type="ECO:0000256" key="2">
    <source>
        <dbReference type="RuleBase" id="RU003939"/>
    </source>
</evidence>
<comment type="caution">
    <text evidence="5">The sequence shown here is derived from an EMBL/GenBank/DDBJ whole genome shotgun (WGS) entry which is preliminary data.</text>
</comment>
<dbReference type="CDD" id="cd13831">
    <property type="entry name" value="HU"/>
    <property type="match status" value="1"/>
</dbReference>
<organism evidence="5 6">
    <name type="scientific">Thalassiosira oceanica</name>
    <name type="common">Marine diatom</name>
    <dbReference type="NCBI Taxonomy" id="159749"/>
    <lineage>
        <taxon>Eukaryota</taxon>
        <taxon>Sar</taxon>
        <taxon>Stramenopiles</taxon>
        <taxon>Ochrophyta</taxon>
        <taxon>Bacillariophyta</taxon>
        <taxon>Coscinodiscophyceae</taxon>
        <taxon>Thalassiosirophycidae</taxon>
        <taxon>Thalassiosirales</taxon>
        <taxon>Thalassiosiraceae</taxon>
        <taxon>Thalassiosira</taxon>
    </lineage>
</organism>
<feature type="signal peptide" evidence="4">
    <location>
        <begin position="1"/>
        <end position="22"/>
    </location>
</feature>
<dbReference type="EMBL" id="AGNL01039485">
    <property type="protein sequence ID" value="EJK52629.1"/>
    <property type="molecule type" value="Genomic_DNA"/>
</dbReference>
<protein>
    <submittedName>
        <fullName evidence="5">Uncharacterized protein</fullName>
    </submittedName>
</protein>
<dbReference type="PROSITE" id="PS00045">
    <property type="entry name" value="HISTONE_LIKE"/>
    <property type="match status" value="1"/>
</dbReference>
<evidence type="ECO:0000313" key="6">
    <source>
        <dbReference type="Proteomes" id="UP000266841"/>
    </source>
</evidence>
<dbReference type="PANTHER" id="PTHR33175:SF3">
    <property type="entry name" value="DNA-BINDING PROTEIN HU-BETA"/>
    <property type="match status" value="1"/>
</dbReference>
<dbReference type="SMART" id="SM00411">
    <property type="entry name" value="BHL"/>
    <property type="match status" value="1"/>
</dbReference>
<name>K0RK39_THAOC</name>
<dbReference type="SUPFAM" id="SSF47729">
    <property type="entry name" value="IHF-like DNA-binding proteins"/>
    <property type="match status" value="1"/>
</dbReference>
<dbReference type="AlphaFoldDB" id="K0RK39"/>
<evidence type="ECO:0000313" key="5">
    <source>
        <dbReference type="EMBL" id="EJK52629.1"/>
    </source>
</evidence>
<accession>K0RK39</accession>
<dbReference type="Proteomes" id="UP000266841">
    <property type="component" value="Unassembled WGS sequence"/>
</dbReference>
<dbReference type="PRINTS" id="PR01727">
    <property type="entry name" value="DNABINDINGHU"/>
</dbReference>
<keyword evidence="4" id="KW-0732">Signal</keyword>
<dbReference type="PANTHER" id="PTHR33175">
    <property type="entry name" value="DNA-BINDING PROTEIN HU"/>
    <property type="match status" value="1"/>
</dbReference>
<dbReference type="OrthoDB" id="10261135at2759"/>
<dbReference type="InterPro" id="IPR000119">
    <property type="entry name" value="Hist_DNA-bd"/>
</dbReference>
<evidence type="ECO:0000256" key="3">
    <source>
        <dbReference type="SAM" id="MobiDB-lite"/>
    </source>
</evidence>
<dbReference type="Pfam" id="PF00216">
    <property type="entry name" value="Bac_DNA_binding"/>
    <property type="match status" value="1"/>
</dbReference>
<proteinExistence type="inferred from homology"/>
<sequence>MVPRAVIVIATILAMCLSQVESFTGAQRRIQKGAASAAESKTSLYAVKKAKKASKKKSSKAKEDVVNFKKAEFISAVAEKTGMTKADSELALSAVLSVIATEVADGKRISLPGFGTFKLNFRAARKGRNPKTGEEIDIRASNSPSFSASKTFKDLCNPDR</sequence>
<dbReference type="InterPro" id="IPR010992">
    <property type="entry name" value="IHF-like_DNA-bd_dom_sf"/>
</dbReference>
<keyword evidence="1" id="KW-0238">DNA-binding</keyword>
<feature type="compositionally biased region" description="Polar residues" evidence="3">
    <location>
        <begin position="140"/>
        <end position="150"/>
    </location>
</feature>